<name>A0A2N1MKR7_9GLOM</name>
<proteinExistence type="predicted"/>
<organism evidence="1 2">
    <name type="scientific">Rhizophagus irregularis</name>
    <dbReference type="NCBI Taxonomy" id="588596"/>
    <lineage>
        <taxon>Eukaryota</taxon>
        <taxon>Fungi</taxon>
        <taxon>Fungi incertae sedis</taxon>
        <taxon>Mucoromycota</taxon>
        <taxon>Glomeromycotina</taxon>
        <taxon>Glomeromycetes</taxon>
        <taxon>Glomerales</taxon>
        <taxon>Glomeraceae</taxon>
        <taxon>Rhizophagus</taxon>
    </lineage>
</organism>
<protein>
    <submittedName>
        <fullName evidence="1">Uncharacterized protein</fullName>
    </submittedName>
</protein>
<dbReference type="EMBL" id="LLXL01001984">
    <property type="protein sequence ID" value="PKK62229.1"/>
    <property type="molecule type" value="Genomic_DNA"/>
</dbReference>
<reference evidence="1 2" key="1">
    <citation type="submission" date="2016-04" db="EMBL/GenBank/DDBJ databases">
        <title>Genome analyses suggest a sexual origin of heterokaryosis in a supposedly ancient asexual fungus.</title>
        <authorList>
            <person name="Ropars J."/>
            <person name="Sedzielewska K."/>
            <person name="Noel J."/>
            <person name="Charron P."/>
            <person name="Farinelli L."/>
            <person name="Marton T."/>
            <person name="Kruger M."/>
            <person name="Pelin A."/>
            <person name="Brachmann A."/>
            <person name="Corradi N."/>
        </authorList>
    </citation>
    <scope>NUCLEOTIDE SEQUENCE [LARGE SCALE GENOMIC DNA]</scope>
    <source>
        <strain evidence="1 2">C2</strain>
    </source>
</reference>
<comment type="caution">
    <text evidence="1">The sequence shown here is derived from an EMBL/GenBank/DDBJ whole genome shotgun (WGS) entry which is preliminary data.</text>
</comment>
<dbReference type="Proteomes" id="UP000233469">
    <property type="component" value="Unassembled WGS sequence"/>
</dbReference>
<evidence type="ECO:0000313" key="1">
    <source>
        <dbReference type="EMBL" id="PKK62229.1"/>
    </source>
</evidence>
<gene>
    <name evidence="1" type="ORF">RhiirC2_790678</name>
</gene>
<dbReference type="AlphaFoldDB" id="A0A2N1MKR7"/>
<sequence length="138" mass="16349">MVIRKLKKVLHQEFASLNELQTFNLDELLKHMYFPMMNRNFLLQFKYIQISTNKLAQLFVKNNLNGTHRYGSVNYLVKLNNIAVLVNKIKMEDIFKGIVQAIMQLHSMKKKFKLDQTDFNSLKIFGIIMTGNSWHFIH</sequence>
<evidence type="ECO:0000313" key="2">
    <source>
        <dbReference type="Proteomes" id="UP000233469"/>
    </source>
</evidence>
<dbReference type="VEuPathDB" id="FungiDB:FUN_011188"/>
<reference evidence="1 2" key="2">
    <citation type="submission" date="2017-10" db="EMBL/GenBank/DDBJ databases">
        <title>Extensive intraspecific genome diversity in a model arbuscular mycorrhizal fungus.</title>
        <authorList>
            <person name="Chen E.C.H."/>
            <person name="Morin E."/>
            <person name="Baudet D."/>
            <person name="Noel J."/>
            <person name="Ndikumana S."/>
            <person name="Charron P."/>
            <person name="St-Onge C."/>
            <person name="Giorgi J."/>
            <person name="Grigoriev I.V."/>
            <person name="Roux C."/>
            <person name="Martin F.M."/>
            <person name="Corradi N."/>
        </authorList>
    </citation>
    <scope>NUCLEOTIDE SEQUENCE [LARGE SCALE GENOMIC DNA]</scope>
    <source>
        <strain evidence="1 2">C2</strain>
    </source>
</reference>
<accession>A0A2N1MKR7</accession>